<evidence type="ECO:0000256" key="1">
    <source>
        <dbReference type="SAM" id="Phobius"/>
    </source>
</evidence>
<dbReference type="EMBL" id="BQKC01000002">
    <property type="protein sequence ID" value="GJM56280.1"/>
    <property type="molecule type" value="Genomic_DNA"/>
</dbReference>
<protein>
    <submittedName>
        <fullName evidence="2">Uncharacterized protein</fullName>
    </submittedName>
</protein>
<name>A0AAV5B9Y6_9ACTN</name>
<keyword evidence="1" id="KW-1133">Transmembrane helix</keyword>
<keyword evidence="1" id="KW-0472">Membrane</keyword>
<evidence type="ECO:0000313" key="3">
    <source>
        <dbReference type="Proteomes" id="UP001055025"/>
    </source>
</evidence>
<sequence>MTYQTTFCLALVLTACILCWQDRRAVSLSVVQLSMATKVSPLRAATWTAVAVCALTAAAPTDPFGPGPSAAVGSLALGALVSFGILGPLPALLLRGTRGKAAVAGLAACAVTLWAGGRIDPPTAVRCVAAMAALAAYRMPYGAFGCFVAWAATVALGPVVTAPPPPAASAVALCLANVVLWRGPSLLGHLGRPRRPDKTTTEKS</sequence>
<proteinExistence type="predicted"/>
<dbReference type="RefSeq" id="WP_135978607.1">
    <property type="nucleotide sequence ID" value="NZ_BQKC01000002.1"/>
</dbReference>
<dbReference type="Proteomes" id="UP001055025">
    <property type="component" value="Unassembled WGS sequence"/>
</dbReference>
<keyword evidence="3" id="KW-1185">Reference proteome</keyword>
<reference evidence="2" key="1">
    <citation type="journal article" date="2022" name="Int. J. Syst. Evol. Microbiol.">
        <title>Granulimonas faecalis gen. nov., sp. nov., and Leptogranulimonas caecicola gen. nov., sp. nov., novel lactate-producing Atopobiaceae bacteria isolated from mouse intestines, and an emended description of the family Atopobiaceae.</title>
        <authorList>
            <person name="Morinaga K."/>
            <person name="Kusada H."/>
            <person name="Sakamoto S."/>
            <person name="Murakami T."/>
            <person name="Toyoda A."/>
            <person name="Mori H."/>
            <person name="Meng X.Y."/>
            <person name="Takashino M."/>
            <person name="Murotomi K."/>
            <person name="Tamaki H."/>
        </authorList>
    </citation>
    <scope>NUCLEOTIDE SEQUENCE</scope>
    <source>
        <strain evidence="2">OPF53</strain>
    </source>
</reference>
<keyword evidence="1" id="KW-0812">Transmembrane</keyword>
<organism evidence="2 3">
    <name type="scientific">Granulimonas faecalis</name>
    <dbReference type="NCBI Taxonomy" id="2894155"/>
    <lineage>
        <taxon>Bacteria</taxon>
        <taxon>Bacillati</taxon>
        <taxon>Actinomycetota</taxon>
        <taxon>Coriobacteriia</taxon>
        <taxon>Coriobacteriales</taxon>
        <taxon>Kribbibacteriaceae</taxon>
        <taxon>Granulimonas</taxon>
    </lineage>
</organism>
<comment type="caution">
    <text evidence="2">The sequence shown here is derived from an EMBL/GenBank/DDBJ whole genome shotgun (WGS) entry which is preliminary data.</text>
</comment>
<feature type="transmembrane region" description="Helical" evidence="1">
    <location>
        <begin position="70"/>
        <end position="94"/>
    </location>
</feature>
<dbReference type="AlphaFoldDB" id="A0AAV5B9Y6"/>
<accession>A0AAV5B9Y6</accession>
<evidence type="ECO:0000313" key="2">
    <source>
        <dbReference type="EMBL" id="GJM56280.1"/>
    </source>
</evidence>
<feature type="transmembrane region" description="Helical" evidence="1">
    <location>
        <begin position="141"/>
        <end position="161"/>
    </location>
</feature>
<feature type="transmembrane region" description="Helical" evidence="1">
    <location>
        <begin position="167"/>
        <end position="188"/>
    </location>
</feature>
<gene>
    <name evidence="2" type="ORF">ATOP_19350</name>
</gene>